<dbReference type="SUPFAM" id="SSF47364">
    <property type="entry name" value="Domain of the SRP/SRP receptor G-proteins"/>
    <property type="match status" value="1"/>
</dbReference>
<dbReference type="SUPFAM" id="SSF52540">
    <property type="entry name" value="P-loop containing nucleoside triphosphate hydrolases"/>
    <property type="match status" value="1"/>
</dbReference>
<comment type="catalytic activity">
    <reaction evidence="8 9">
        <text>GTP + H2O = GDP + phosphate + H(+)</text>
        <dbReference type="Rhea" id="RHEA:19669"/>
        <dbReference type="ChEBI" id="CHEBI:15377"/>
        <dbReference type="ChEBI" id="CHEBI:15378"/>
        <dbReference type="ChEBI" id="CHEBI:37565"/>
        <dbReference type="ChEBI" id="CHEBI:43474"/>
        <dbReference type="ChEBI" id="CHEBI:58189"/>
        <dbReference type="EC" id="3.6.5.4"/>
    </reaction>
</comment>
<dbReference type="InterPro" id="IPR027417">
    <property type="entry name" value="P-loop_NTPase"/>
</dbReference>
<evidence type="ECO:0000256" key="1">
    <source>
        <dbReference type="ARBA" id="ARBA00022475"/>
    </source>
</evidence>
<dbReference type="NCBIfam" id="TIGR00064">
    <property type="entry name" value="ftsY"/>
    <property type="match status" value="1"/>
</dbReference>
<feature type="binding site" evidence="9">
    <location>
        <begin position="297"/>
        <end position="300"/>
    </location>
    <ligand>
        <name>GTP</name>
        <dbReference type="ChEBI" id="CHEBI:37565"/>
    </ligand>
</feature>
<evidence type="ECO:0000256" key="4">
    <source>
        <dbReference type="ARBA" id="ARBA00022801"/>
    </source>
</evidence>
<evidence type="ECO:0000256" key="2">
    <source>
        <dbReference type="ARBA" id="ARBA00022490"/>
    </source>
</evidence>
<dbReference type="InterPro" id="IPR013822">
    <property type="entry name" value="Signal_recog_particl_SRP54_hlx"/>
</dbReference>
<sequence length="353" mass="39792">MGFFKNLFTKIFKRKNKNEEVIENIKEKNEDQRILKLEDDSLDKFNSGLKKSANALDHAINELTASFVTVDEEWYESLEEVLISYDIGYVATSKIIQSIREEISYQNIKDPELIKAIIIDKLFLYYIQDTNIDVDLQLYNAQTNVVLVVGVNGVGKTTSIAKIAYKFAHENKKVLLVAADTFRAGAIEQLKVWADRLNVDIELPLKPNQDPASVIYSGLKKGYDENYDLVICDTSGRLQNKLNLMNELKKIYDVIHKFDVDAPHETLMVIDATQGQSGINQAKAFYETARVSGIILTKMDSTSRGGIVLAIKDAFNIPVKLIGLGEGLADLKVFDLEMYVDSMVQGIKFSEQN</sequence>
<dbReference type="InterPro" id="IPR004390">
    <property type="entry name" value="SR_rcpt_FtsY"/>
</dbReference>
<dbReference type="Pfam" id="PF00448">
    <property type="entry name" value="SRP54"/>
    <property type="match status" value="1"/>
</dbReference>
<comment type="subcellular location">
    <subcellularLocation>
        <location evidence="9">Cell membrane</location>
        <topology evidence="9">Peripheral membrane protein</topology>
        <orientation evidence="9">Cytoplasmic side</orientation>
    </subcellularLocation>
    <subcellularLocation>
        <location evidence="9">Cytoplasm</location>
    </subcellularLocation>
</comment>
<dbReference type="PANTHER" id="PTHR43134">
    <property type="entry name" value="SIGNAL RECOGNITION PARTICLE RECEPTOR SUBUNIT ALPHA"/>
    <property type="match status" value="1"/>
</dbReference>
<comment type="subunit">
    <text evidence="9">Part of the signal recognition particle protein translocation system, which is composed of SRP and FtsY.</text>
</comment>
<dbReference type="Proteomes" id="UP001208245">
    <property type="component" value="Unassembled WGS sequence"/>
</dbReference>
<dbReference type="Gene3D" id="1.20.120.140">
    <property type="entry name" value="Signal recognition particle SRP54, nucleotide-binding domain"/>
    <property type="match status" value="1"/>
</dbReference>
<protein>
    <recommendedName>
        <fullName evidence="9">Signal recognition particle receptor FtsY</fullName>
        <shortName evidence="9">SRP receptor</shortName>
        <ecNumber evidence="9">3.6.5.4</ecNumber>
    </recommendedName>
</protein>
<organism evidence="11 12">
    <name type="scientific">Ureaplasma miroungigenitalium</name>
    <dbReference type="NCBI Taxonomy" id="1042321"/>
    <lineage>
        <taxon>Bacteria</taxon>
        <taxon>Bacillati</taxon>
        <taxon>Mycoplasmatota</taxon>
        <taxon>Mycoplasmoidales</taxon>
        <taxon>Mycoplasmoidaceae</taxon>
        <taxon>Ureaplasma</taxon>
    </lineage>
</organism>
<evidence type="ECO:0000313" key="12">
    <source>
        <dbReference type="Proteomes" id="UP001208245"/>
    </source>
</evidence>
<dbReference type="SMART" id="SM00963">
    <property type="entry name" value="SRP54_N"/>
    <property type="match status" value="1"/>
</dbReference>
<evidence type="ECO:0000256" key="3">
    <source>
        <dbReference type="ARBA" id="ARBA00022741"/>
    </source>
</evidence>
<dbReference type="SMART" id="SM00382">
    <property type="entry name" value="AAA"/>
    <property type="match status" value="1"/>
</dbReference>
<dbReference type="PANTHER" id="PTHR43134:SF1">
    <property type="entry name" value="SIGNAL RECOGNITION PARTICLE RECEPTOR SUBUNIT ALPHA"/>
    <property type="match status" value="1"/>
</dbReference>
<evidence type="ECO:0000313" key="11">
    <source>
        <dbReference type="EMBL" id="MCV3728553.1"/>
    </source>
</evidence>
<keyword evidence="12" id="KW-1185">Reference proteome</keyword>
<dbReference type="InterPro" id="IPR042101">
    <property type="entry name" value="SRP54_N_sf"/>
</dbReference>
<keyword evidence="7 9" id="KW-0675">Receptor</keyword>
<dbReference type="Pfam" id="PF02881">
    <property type="entry name" value="SRP54_N"/>
    <property type="match status" value="1"/>
</dbReference>
<keyword evidence="2 9" id="KW-0963">Cytoplasm</keyword>
<evidence type="ECO:0000256" key="8">
    <source>
        <dbReference type="ARBA" id="ARBA00048027"/>
    </source>
</evidence>
<keyword evidence="5 9" id="KW-0342">GTP-binding</keyword>
<evidence type="ECO:0000256" key="9">
    <source>
        <dbReference type="HAMAP-Rule" id="MF_00920"/>
    </source>
</evidence>
<dbReference type="Gene3D" id="3.40.50.300">
    <property type="entry name" value="P-loop containing nucleotide triphosphate hydrolases"/>
    <property type="match status" value="1"/>
</dbReference>
<reference evidence="11 12" key="1">
    <citation type="journal article" date="2020" name="Int. J. Syst. Evol. Microbiol.">
        <title>Ureaplasma miroungigenitalium sp. nov. isolated from northern elephant seals (Mirounga angustirostris) and Ureaplasma zalophigenitalium sp. nov. isolated from California sea lions (Zalophus californianus).</title>
        <authorList>
            <person name="Volokhov D.V."/>
            <person name="Gulland F.M."/>
            <person name="Gao Y."/>
            <person name="Chizhikov V.E."/>
        </authorList>
    </citation>
    <scope>NUCLEOTIDE SEQUENCE [LARGE SCALE GENOMIC DNA]</scope>
    <source>
        <strain evidence="11 12">ES3182-GEN</strain>
    </source>
</reference>
<evidence type="ECO:0000256" key="6">
    <source>
        <dbReference type="ARBA" id="ARBA00023136"/>
    </source>
</evidence>
<dbReference type="EC" id="3.6.5.4" evidence="9"/>
<keyword evidence="3 9" id="KW-0547">Nucleotide-binding</keyword>
<dbReference type="EMBL" id="JAOXHL010000002">
    <property type="protein sequence ID" value="MCV3728553.1"/>
    <property type="molecule type" value="Genomic_DNA"/>
</dbReference>
<dbReference type="SMART" id="SM00962">
    <property type="entry name" value="SRP54"/>
    <property type="match status" value="1"/>
</dbReference>
<dbReference type="InterPro" id="IPR000897">
    <property type="entry name" value="SRP54_GTPase_dom"/>
</dbReference>
<feature type="binding site" evidence="9">
    <location>
        <begin position="233"/>
        <end position="237"/>
    </location>
    <ligand>
        <name>GTP</name>
        <dbReference type="ChEBI" id="CHEBI:37565"/>
    </ligand>
</feature>
<evidence type="ECO:0000256" key="7">
    <source>
        <dbReference type="ARBA" id="ARBA00023170"/>
    </source>
</evidence>
<comment type="caution">
    <text evidence="11">The sequence shown here is derived from an EMBL/GenBank/DDBJ whole genome shotgun (WGS) entry which is preliminary data.</text>
</comment>
<keyword evidence="6 9" id="KW-0472">Membrane</keyword>
<dbReference type="InterPro" id="IPR036225">
    <property type="entry name" value="SRP/SRP_N"/>
</dbReference>
<dbReference type="InterPro" id="IPR003593">
    <property type="entry name" value="AAA+_ATPase"/>
</dbReference>
<keyword evidence="4 9" id="KW-0378">Hydrolase</keyword>
<keyword evidence="1 9" id="KW-1003">Cell membrane</keyword>
<accession>A0ABT3BMT9</accession>
<name>A0ABT3BMT9_9BACT</name>
<dbReference type="HAMAP" id="MF_00920">
    <property type="entry name" value="FtsY"/>
    <property type="match status" value="1"/>
</dbReference>
<evidence type="ECO:0000259" key="10">
    <source>
        <dbReference type="PROSITE" id="PS00300"/>
    </source>
</evidence>
<comment type="function">
    <text evidence="9">Involved in targeting and insertion of nascent membrane proteins into the cytoplasmic membrane. Acts as a receptor for the complex formed by the signal recognition particle (SRP) and the ribosome-nascent chain (RNC).</text>
</comment>
<gene>
    <name evidence="9 11" type="primary">ftsY</name>
    <name evidence="11" type="ORF">OF376_02085</name>
</gene>
<dbReference type="RefSeq" id="WP_263821868.1">
    <property type="nucleotide sequence ID" value="NZ_JAOXHK010000004.1"/>
</dbReference>
<evidence type="ECO:0000256" key="5">
    <source>
        <dbReference type="ARBA" id="ARBA00023134"/>
    </source>
</evidence>
<feature type="binding site" evidence="9">
    <location>
        <begin position="150"/>
        <end position="157"/>
    </location>
    <ligand>
        <name>GTP</name>
        <dbReference type="ChEBI" id="CHEBI:37565"/>
    </ligand>
</feature>
<comment type="similarity">
    <text evidence="9">Belongs to the GTP-binding SRP family. FtsY subfamily.</text>
</comment>
<proteinExistence type="inferred from homology"/>
<feature type="domain" description="SRP54-type proteins GTP-binding" evidence="10">
    <location>
        <begin position="318"/>
        <end position="331"/>
    </location>
</feature>
<dbReference type="PROSITE" id="PS00300">
    <property type="entry name" value="SRP54"/>
    <property type="match status" value="1"/>
</dbReference>